<dbReference type="Proteomes" id="UP001500618">
    <property type="component" value="Unassembled WGS sequence"/>
</dbReference>
<keyword evidence="3" id="KW-1185">Reference proteome</keyword>
<protein>
    <submittedName>
        <fullName evidence="2">SGNH family lipase</fullName>
    </submittedName>
</protein>
<name>A0ABN2HNE8_9ACTN</name>
<gene>
    <name evidence="2" type="ORF">GCM10009765_45220</name>
</gene>
<dbReference type="InterPro" id="IPR013830">
    <property type="entry name" value="SGNH_hydro"/>
</dbReference>
<feature type="domain" description="SGNH hydrolase-type esterase" evidence="1">
    <location>
        <begin position="62"/>
        <end position="277"/>
    </location>
</feature>
<proteinExistence type="predicted"/>
<dbReference type="PANTHER" id="PTHR37981">
    <property type="entry name" value="LIPASE 2"/>
    <property type="match status" value="1"/>
</dbReference>
<dbReference type="SUPFAM" id="SSF52266">
    <property type="entry name" value="SGNH hydrolase"/>
    <property type="match status" value="1"/>
</dbReference>
<evidence type="ECO:0000259" key="1">
    <source>
        <dbReference type="Pfam" id="PF13472"/>
    </source>
</evidence>
<dbReference type="InterPro" id="IPR036514">
    <property type="entry name" value="SGNH_hydro_sf"/>
</dbReference>
<dbReference type="Gene3D" id="3.40.50.1110">
    <property type="entry name" value="SGNH hydrolase"/>
    <property type="match status" value="1"/>
</dbReference>
<dbReference type="Pfam" id="PF13472">
    <property type="entry name" value="Lipase_GDSL_2"/>
    <property type="match status" value="1"/>
</dbReference>
<evidence type="ECO:0000313" key="2">
    <source>
        <dbReference type="EMBL" id="GAA1690680.1"/>
    </source>
</evidence>
<organism evidence="2 3">
    <name type="scientific">Fodinicola feengrottensis</name>
    <dbReference type="NCBI Taxonomy" id="435914"/>
    <lineage>
        <taxon>Bacteria</taxon>
        <taxon>Bacillati</taxon>
        <taxon>Actinomycetota</taxon>
        <taxon>Actinomycetes</taxon>
        <taxon>Mycobacteriales</taxon>
        <taxon>Fodinicola</taxon>
    </lineage>
</organism>
<accession>A0ABN2HNE8</accession>
<sequence length="290" mass="30377">MGLVSHLTYTSSLCGILSTTRELAMSRFGQRLARVMTVGGLAIACVMTGSGAAHAAGAAYTALGDSYSSGVGTRSYTYDNTSCKRSNYAYPVLDAQRLGLTLTFAACSGARVPDVLNQLGSLSASTADVTVTVGGNDAGFSSVITQCAKPWPYTCGGDIDKAQTYIRNTLPGVLDGLYTKIHTLAPNAKVVVVGYPRLFNGQQCNAGARISPDEMSRLNDTSDLLAATTSGRASAHGFGYVDPRSAFTGHEICDSAEWLNGLSDPITESYHPNRDGQVGYANLVQTALTT</sequence>
<reference evidence="2 3" key="1">
    <citation type="journal article" date="2019" name="Int. J. Syst. Evol. Microbiol.">
        <title>The Global Catalogue of Microorganisms (GCM) 10K type strain sequencing project: providing services to taxonomists for standard genome sequencing and annotation.</title>
        <authorList>
            <consortium name="The Broad Institute Genomics Platform"/>
            <consortium name="The Broad Institute Genome Sequencing Center for Infectious Disease"/>
            <person name="Wu L."/>
            <person name="Ma J."/>
        </authorList>
    </citation>
    <scope>NUCLEOTIDE SEQUENCE [LARGE SCALE GENOMIC DNA]</scope>
    <source>
        <strain evidence="2 3">JCM 14718</strain>
    </source>
</reference>
<dbReference type="PANTHER" id="PTHR37981:SF1">
    <property type="entry name" value="SGNH HYDROLASE-TYPE ESTERASE DOMAIN-CONTAINING PROTEIN"/>
    <property type="match status" value="1"/>
</dbReference>
<evidence type="ECO:0000313" key="3">
    <source>
        <dbReference type="Proteomes" id="UP001500618"/>
    </source>
</evidence>
<dbReference type="EMBL" id="BAAANY010000018">
    <property type="protein sequence ID" value="GAA1690680.1"/>
    <property type="molecule type" value="Genomic_DNA"/>
</dbReference>
<dbReference type="InterPro" id="IPR037460">
    <property type="entry name" value="SEST-like"/>
</dbReference>
<dbReference type="CDD" id="cd01823">
    <property type="entry name" value="SEST_like"/>
    <property type="match status" value="1"/>
</dbReference>
<comment type="caution">
    <text evidence="2">The sequence shown here is derived from an EMBL/GenBank/DDBJ whole genome shotgun (WGS) entry which is preliminary data.</text>
</comment>